<name>A0A9N9DI11_9GLOM</name>
<organism evidence="6 7">
    <name type="scientific">Acaulospora morrowiae</name>
    <dbReference type="NCBI Taxonomy" id="94023"/>
    <lineage>
        <taxon>Eukaryota</taxon>
        <taxon>Fungi</taxon>
        <taxon>Fungi incertae sedis</taxon>
        <taxon>Mucoromycota</taxon>
        <taxon>Glomeromycotina</taxon>
        <taxon>Glomeromycetes</taxon>
        <taxon>Diversisporales</taxon>
        <taxon>Acaulosporaceae</taxon>
        <taxon>Acaulospora</taxon>
    </lineage>
</organism>
<dbReference type="PANTHER" id="PTHR44329">
    <property type="entry name" value="SERINE/THREONINE-PROTEIN KINASE TNNI3K-RELATED"/>
    <property type="match status" value="1"/>
</dbReference>
<feature type="non-terminal residue" evidence="6">
    <location>
        <position position="1"/>
    </location>
</feature>
<dbReference type="InterPro" id="IPR001245">
    <property type="entry name" value="Ser-Thr/Tyr_kinase_cat_dom"/>
</dbReference>
<dbReference type="InterPro" id="IPR011009">
    <property type="entry name" value="Kinase-like_dom_sf"/>
</dbReference>
<dbReference type="GO" id="GO:0005524">
    <property type="term" value="F:ATP binding"/>
    <property type="evidence" value="ECO:0007669"/>
    <property type="project" value="UniProtKB-KW"/>
</dbReference>
<dbReference type="PANTHER" id="PTHR44329:SF288">
    <property type="entry name" value="MITOGEN-ACTIVATED PROTEIN KINASE KINASE KINASE 20"/>
    <property type="match status" value="1"/>
</dbReference>
<dbReference type="OrthoDB" id="248923at2759"/>
<feature type="domain" description="Protein kinase" evidence="5">
    <location>
        <begin position="226"/>
        <end position="526"/>
    </location>
</feature>
<evidence type="ECO:0000256" key="1">
    <source>
        <dbReference type="ARBA" id="ARBA00022679"/>
    </source>
</evidence>
<keyword evidence="4" id="KW-0067">ATP-binding</keyword>
<evidence type="ECO:0000256" key="4">
    <source>
        <dbReference type="ARBA" id="ARBA00022840"/>
    </source>
</evidence>
<keyword evidence="7" id="KW-1185">Reference proteome</keyword>
<protein>
    <submittedName>
        <fullName evidence="6">16653_t:CDS:1</fullName>
    </submittedName>
</protein>
<dbReference type="Pfam" id="PF07714">
    <property type="entry name" value="PK_Tyr_Ser-Thr"/>
    <property type="match status" value="1"/>
</dbReference>
<accession>A0A9N9DI11</accession>
<dbReference type="InterPro" id="IPR051681">
    <property type="entry name" value="Ser/Thr_Kinases-Pseudokinases"/>
</dbReference>
<dbReference type="Gene3D" id="1.10.510.10">
    <property type="entry name" value="Transferase(Phosphotransferase) domain 1"/>
    <property type="match status" value="1"/>
</dbReference>
<evidence type="ECO:0000313" key="7">
    <source>
        <dbReference type="Proteomes" id="UP000789342"/>
    </source>
</evidence>
<gene>
    <name evidence="6" type="ORF">AMORRO_LOCUS9348</name>
</gene>
<dbReference type="AlphaFoldDB" id="A0A9N9DI11"/>
<comment type="caution">
    <text evidence="6">The sequence shown here is derived from an EMBL/GenBank/DDBJ whole genome shotgun (WGS) entry which is preliminary data.</text>
</comment>
<keyword evidence="3" id="KW-0418">Kinase</keyword>
<reference evidence="6" key="1">
    <citation type="submission" date="2021-06" db="EMBL/GenBank/DDBJ databases">
        <authorList>
            <person name="Kallberg Y."/>
            <person name="Tangrot J."/>
            <person name="Rosling A."/>
        </authorList>
    </citation>
    <scope>NUCLEOTIDE SEQUENCE</scope>
    <source>
        <strain evidence="6">CL551</strain>
    </source>
</reference>
<evidence type="ECO:0000256" key="3">
    <source>
        <dbReference type="ARBA" id="ARBA00022777"/>
    </source>
</evidence>
<dbReference type="EMBL" id="CAJVPV010008985">
    <property type="protein sequence ID" value="CAG8636997.1"/>
    <property type="molecule type" value="Genomic_DNA"/>
</dbReference>
<evidence type="ECO:0000256" key="2">
    <source>
        <dbReference type="ARBA" id="ARBA00022741"/>
    </source>
</evidence>
<proteinExistence type="predicted"/>
<evidence type="ECO:0000259" key="5">
    <source>
        <dbReference type="PROSITE" id="PS50011"/>
    </source>
</evidence>
<dbReference type="InterPro" id="IPR000719">
    <property type="entry name" value="Prot_kinase_dom"/>
</dbReference>
<dbReference type="PROSITE" id="PS50011">
    <property type="entry name" value="PROTEIN_KINASE_DOM"/>
    <property type="match status" value="1"/>
</dbReference>
<dbReference type="SUPFAM" id="SSF56112">
    <property type="entry name" value="Protein kinase-like (PK-like)"/>
    <property type="match status" value="1"/>
</dbReference>
<evidence type="ECO:0000313" key="6">
    <source>
        <dbReference type="EMBL" id="CAG8636997.1"/>
    </source>
</evidence>
<dbReference type="Proteomes" id="UP000789342">
    <property type="component" value="Unassembled WGS sequence"/>
</dbReference>
<dbReference type="GO" id="GO:0004674">
    <property type="term" value="F:protein serine/threonine kinase activity"/>
    <property type="evidence" value="ECO:0007669"/>
    <property type="project" value="TreeGrafter"/>
</dbReference>
<keyword evidence="2" id="KW-0547">Nucleotide-binding</keyword>
<keyword evidence="1" id="KW-0808">Transferase</keyword>
<sequence>SDIFMAPSKVLRWFGKSKNEEISFEYQKSMSRKPYKVSWVKPHETSEREIRYNSFGRGSINYRAEFDLAEWKKHISPPPVKQSQIDKPLRNSAADPRRFGIVEPLLNEKLNKKNLRRFNKMENGMFQSDREFDDDDDTFYDDLSSDELKSPAEEKKRRTKCSTCKGPIVEFGYFTQWCTPCQSKIFEENFGTWTSGNDNIDSLILESQLASMSRFNYLEWIPYDRFSDLTYIGSGGFGRVYHALWLDGPCEKWDQKKSQYVRCGQWKVALKRFNNSKNVDYEFFDELSKLLRTDNNSGVFITRCHGITQHPKTKDYMLVTQHAKHGNIRRYYQQNSEILTWEKRLDILYGIATGLMRLHKNNLMHKNLHSGNVLMHFSKILLGDFGIEYQVENVNSKILDDKDELYMTLGEWLSKVMFVPGSYISRQFKEADEMKIRKLERRKTTSQKKYVNESTHPNAVYTSSFINFKRLHLPNIIFTRTGEKSEHFEVKRYMAEECIKGEIKVEMIKMESTDVAAEVYEILNYL</sequence>